<dbReference type="EMBL" id="JACAZH010000033">
    <property type="protein sequence ID" value="KAF7337462.1"/>
    <property type="molecule type" value="Genomic_DNA"/>
</dbReference>
<reference evidence="1" key="1">
    <citation type="submission" date="2020-05" db="EMBL/GenBank/DDBJ databases">
        <title>Mycena genomes resolve the evolution of fungal bioluminescence.</title>
        <authorList>
            <person name="Tsai I.J."/>
        </authorList>
    </citation>
    <scope>NUCLEOTIDE SEQUENCE</scope>
    <source>
        <strain evidence="1">160909Yilan</strain>
    </source>
</reference>
<accession>A0A8H6XBA3</accession>
<organism evidence="1 2">
    <name type="scientific">Mycena sanguinolenta</name>
    <dbReference type="NCBI Taxonomy" id="230812"/>
    <lineage>
        <taxon>Eukaryota</taxon>
        <taxon>Fungi</taxon>
        <taxon>Dikarya</taxon>
        <taxon>Basidiomycota</taxon>
        <taxon>Agaricomycotina</taxon>
        <taxon>Agaricomycetes</taxon>
        <taxon>Agaricomycetidae</taxon>
        <taxon>Agaricales</taxon>
        <taxon>Marasmiineae</taxon>
        <taxon>Mycenaceae</taxon>
        <taxon>Mycena</taxon>
    </lineage>
</organism>
<dbReference type="AlphaFoldDB" id="A0A8H6XBA3"/>
<evidence type="ECO:0000313" key="2">
    <source>
        <dbReference type="Proteomes" id="UP000623467"/>
    </source>
</evidence>
<keyword evidence="2" id="KW-1185">Reference proteome</keyword>
<proteinExistence type="predicted"/>
<protein>
    <submittedName>
        <fullName evidence="1">Uncharacterized protein</fullName>
    </submittedName>
</protein>
<dbReference type="OrthoDB" id="2322499at2759"/>
<name>A0A8H6XBA3_9AGAR</name>
<gene>
    <name evidence="1" type="ORF">MSAN_02219200</name>
</gene>
<comment type="caution">
    <text evidence="1">The sequence shown here is derived from an EMBL/GenBank/DDBJ whole genome shotgun (WGS) entry which is preliminary data.</text>
</comment>
<evidence type="ECO:0000313" key="1">
    <source>
        <dbReference type="EMBL" id="KAF7337462.1"/>
    </source>
</evidence>
<dbReference type="Proteomes" id="UP000623467">
    <property type="component" value="Unassembled WGS sequence"/>
</dbReference>
<sequence length="419" mass="48353">MKNLRARNPSLNASGIPFGGRLEEGVKQSKQERLARLAFSERAKPIVRLFQQYKNSRLPYNELMPGPLDLCNFSKVKAILASDAQIDETTFSTIVPTFDNFVEKWRNYKLLQLLYHVRRVEDKELRRAFLIGYDEEDKGNTFDFKSLKPLQDTIPDVMSSLVFVCDNCTPPISIWTSEVSEPNYFDRQVAEPLYYPEVLDHPCLARNLSHRPQTESADTLKHLDHYDRDRGRWNCRILTVEKSLGRIFEAIVKLAGQNPGSTTAAAMDKLDMWFACLNPACLTWMRETDFWAYARNWRFAVKHHAESHPEDGIEFVTMTSYEVDFVRSRLLPLQEMVVLLKDFLCAHCRDLPSEQPPATIDAVKNHLKIEHDILDAKFDRDYYKRPNAPLRPAFGKGPLGESLEIFGDIPCFKVKMTTL</sequence>